<dbReference type="GO" id="GO:0007165">
    <property type="term" value="P:signal transduction"/>
    <property type="evidence" value="ECO:0000318"/>
    <property type="project" value="GO_Central"/>
</dbReference>
<dbReference type="Pfam" id="PF01453">
    <property type="entry name" value="B_lectin"/>
    <property type="match status" value="1"/>
</dbReference>
<evidence type="ECO:0000256" key="2">
    <source>
        <dbReference type="ARBA" id="ARBA00022475"/>
    </source>
</evidence>
<evidence type="ECO:0000256" key="8">
    <source>
        <dbReference type="ARBA" id="ARBA00022741"/>
    </source>
</evidence>
<feature type="compositionally biased region" description="Polar residues" evidence="20">
    <location>
        <begin position="783"/>
        <end position="798"/>
    </location>
</feature>
<feature type="signal peptide" evidence="21">
    <location>
        <begin position="1"/>
        <end position="23"/>
    </location>
</feature>
<proteinExistence type="inferred from homology"/>
<reference evidence="26" key="2">
    <citation type="submission" date="2017-02" db="EMBL/GenBank/DDBJ databases">
        <title>Sunflower complete genome.</title>
        <authorList>
            <person name="Langlade N."/>
            <person name="Munos S."/>
        </authorList>
    </citation>
    <scope>NUCLEOTIDE SEQUENCE [LARGE SCALE GENOMIC DNA]</scope>
    <source>
        <tissue evidence="26">Leaves</tissue>
    </source>
</reference>
<dbReference type="PROSITE" id="PS00107">
    <property type="entry name" value="PROTEIN_KINASE_ATP"/>
    <property type="match status" value="1"/>
</dbReference>
<keyword evidence="15" id="KW-0325">Glycoprotein</keyword>
<dbReference type="GO" id="GO:0005524">
    <property type="term" value="F:ATP binding"/>
    <property type="evidence" value="ECO:0007669"/>
    <property type="project" value="UniProtKB-UniRule"/>
</dbReference>
<dbReference type="InterPro" id="IPR017441">
    <property type="entry name" value="Protein_kinase_ATP_BS"/>
</dbReference>
<keyword evidence="6 21" id="KW-0732">Signal</keyword>
<evidence type="ECO:0000256" key="17">
    <source>
        <dbReference type="ARBA" id="ARBA00048679"/>
    </source>
</evidence>
<dbReference type="OrthoDB" id="4062651at2759"/>
<organism evidence="26 27">
    <name type="scientific">Helianthus annuus</name>
    <name type="common">Common sunflower</name>
    <dbReference type="NCBI Taxonomy" id="4232"/>
    <lineage>
        <taxon>Eukaryota</taxon>
        <taxon>Viridiplantae</taxon>
        <taxon>Streptophyta</taxon>
        <taxon>Embryophyta</taxon>
        <taxon>Tracheophyta</taxon>
        <taxon>Spermatophyta</taxon>
        <taxon>Magnoliopsida</taxon>
        <taxon>eudicotyledons</taxon>
        <taxon>Gunneridae</taxon>
        <taxon>Pentapetalae</taxon>
        <taxon>asterids</taxon>
        <taxon>campanulids</taxon>
        <taxon>Asterales</taxon>
        <taxon>Asteraceae</taxon>
        <taxon>Asteroideae</taxon>
        <taxon>Heliantheae alliance</taxon>
        <taxon>Heliantheae</taxon>
        <taxon>Helianthus</taxon>
    </lineage>
</organism>
<evidence type="ECO:0000256" key="11">
    <source>
        <dbReference type="ARBA" id="ARBA00022989"/>
    </source>
</evidence>
<dbReference type="PIRSF" id="PIRSF000641">
    <property type="entry name" value="SRK"/>
    <property type="match status" value="1"/>
</dbReference>
<evidence type="ECO:0000256" key="16">
    <source>
        <dbReference type="ARBA" id="ARBA00047899"/>
    </source>
</evidence>
<dbReference type="Pfam" id="PF07714">
    <property type="entry name" value="PK_Tyr_Ser-Thr"/>
    <property type="match status" value="1"/>
</dbReference>
<dbReference type="Proteomes" id="UP000215914">
    <property type="component" value="Chromosome 6"/>
</dbReference>
<dbReference type="GO" id="GO:0005886">
    <property type="term" value="C:plasma membrane"/>
    <property type="evidence" value="ECO:0000318"/>
    <property type="project" value="GO_Central"/>
</dbReference>
<evidence type="ECO:0000256" key="20">
    <source>
        <dbReference type="SAM" id="MobiDB-lite"/>
    </source>
</evidence>
<dbReference type="GO" id="GO:0030246">
    <property type="term" value="F:carbohydrate binding"/>
    <property type="evidence" value="ECO:0007669"/>
    <property type="project" value="UniProtKB-KW"/>
</dbReference>
<dbReference type="Gene3D" id="2.90.10.10">
    <property type="entry name" value="Bulb-type lectin domain"/>
    <property type="match status" value="1"/>
</dbReference>
<evidence type="ECO:0000259" key="24">
    <source>
        <dbReference type="PROSITE" id="PS50948"/>
    </source>
</evidence>
<dbReference type="PROSITE" id="PS50948">
    <property type="entry name" value="PAN"/>
    <property type="match status" value="1"/>
</dbReference>
<keyword evidence="10 18" id="KW-0067">ATP-binding</keyword>
<dbReference type="SMART" id="SM00108">
    <property type="entry name" value="B_lectin"/>
    <property type="match status" value="1"/>
</dbReference>
<evidence type="ECO:0000256" key="9">
    <source>
        <dbReference type="ARBA" id="ARBA00022777"/>
    </source>
</evidence>
<dbReference type="SUPFAM" id="SSF51110">
    <property type="entry name" value="alpha-D-mannose-specific plant lectins"/>
    <property type="match status" value="1"/>
</dbReference>
<dbReference type="PROSITE" id="PS00108">
    <property type="entry name" value="PROTEIN_KINASE_ST"/>
    <property type="match status" value="1"/>
</dbReference>
<evidence type="ECO:0000256" key="3">
    <source>
        <dbReference type="ARBA" id="ARBA00022527"/>
    </source>
</evidence>
<evidence type="ECO:0000256" key="15">
    <source>
        <dbReference type="ARBA" id="ARBA00023180"/>
    </source>
</evidence>
<dbReference type="CDD" id="cd14066">
    <property type="entry name" value="STKc_IRAK"/>
    <property type="match status" value="1"/>
</dbReference>
<dbReference type="InterPro" id="IPR003609">
    <property type="entry name" value="Pan_app"/>
</dbReference>
<keyword evidence="27" id="KW-1185">Reference proteome</keyword>
<feature type="domain" description="Protein kinase" evidence="22">
    <location>
        <begin position="479"/>
        <end position="755"/>
    </location>
</feature>
<evidence type="ECO:0000256" key="5">
    <source>
        <dbReference type="ARBA" id="ARBA00022692"/>
    </source>
</evidence>
<evidence type="ECO:0000256" key="7">
    <source>
        <dbReference type="ARBA" id="ARBA00022734"/>
    </source>
</evidence>
<evidence type="ECO:0000256" key="6">
    <source>
        <dbReference type="ARBA" id="ARBA00022729"/>
    </source>
</evidence>
<keyword evidence="2" id="KW-1003">Cell membrane</keyword>
<dbReference type="CDD" id="cd00028">
    <property type="entry name" value="B_lectin"/>
    <property type="match status" value="1"/>
</dbReference>
<evidence type="ECO:0000313" key="25">
    <source>
        <dbReference type="EMBL" id="KAF5789890.1"/>
    </source>
</evidence>
<dbReference type="EMBL" id="MNCJ02000324">
    <property type="protein sequence ID" value="KAF5789890.1"/>
    <property type="molecule type" value="Genomic_DNA"/>
</dbReference>
<dbReference type="EMBL" id="CM007895">
    <property type="protein sequence ID" value="OTG23672.1"/>
    <property type="molecule type" value="Genomic_DNA"/>
</dbReference>
<dbReference type="InterPro" id="IPR024171">
    <property type="entry name" value="SRK-like_kinase"/>
</dbReference>
<dbReference type="AlphaFoldDB" id="A0A251ULP0"/>
<dbReference type="PROSITE" id="PS50927">
    <property type="entry name" value="BULB_LECTIN"/>
    <property type="match status" value="1"/>
</dbReference>
<dbReference type="InParanoid" id="A0A251ULP0"/>
<evidence type="ECO:0000259" key="22">
    <source>
        <dbReference type="PROSITE" id="PS50011"/>
    </source>
</evidence>
<keyword evidence="4 18" id="KW-0808">Transferase</keyword>
<evidence type="ECO:0000256" key="14">
    <source>
        <dbReference type="ARBA" id="ARBA00023170"/>
    </source>
</evidence>
<evidence type="ECO:0000256" key="4">
    <source>
        <dbReference type="ARBA" id="ARBA00022679"/>
    </source>
</evidence>
<dbReference type="PROSITE" id="PS50011">
    <property type="entry name" value="PROTEIN_KINASE_DOM"/>
    <property type="match status" value="1"/>
</dbReference>
<comment type="similarity">
    <text evidence="18">Belongs to the protein kinase superfamily. Ser/Thr protein kinase family.</text>
</comment>
<dbReference type="Gramene" id="mRNA:HanXRQr2_Chr09g0376561">
    <property type="protein sequence ID" value="mRNA:HanXRQr2_Chr09g0376561"/>
    <property type="gene ID" value="HanXRQr2_Chr09g0376561"/>
</dbReference>
<feature type="domain" description="Bulb-type lectin" evidence="23">
    <location>
        <begin position="25"/>
        <end position="161"/>
    </location>
</feature>
<evidence type="ECO:0000256" key="1">
    <source>
        <dbReference type="ARBA" id="ARBA00004251"/>
    </source>
</evidence>
<keyword evidence="11" id="KW-1133">Transmembrane helix</keyword>
<dbReference type="SUPFAM" id="SSF56112">
    <property type="entry name" value="Protein kinase-like (PK-like)"/>
    <property type="match status" value="1"/>
</dbReference>
<dbReference type="EC" id="2.7.11.1" evidence="18"/>
<comment type="subcellular location">
    <subcellularLocation>
        <location evidence="1">Cell membrane</location>
        <topology evidence="1">Single-pass type I membrane protein</topology>
    </subcellularLocation>
</comment>
<dbReference type="SMART" id="SM00220">
    <property type="entry name" value="S_TKc"/>
    <property type="match status" value="1"/>
</dbReference>
<name>A0A251ULP0_HELAN</name>
<dbReference type="Gene3D" id="1.10.510.10">
    <property type="entry name" value="Transferase(Phosphotransferase) domain 1"/>
    <property type="match status" value="1"/>
</dbReference>
<protein>
    <recommendedName>
        <fullName evidence="18">Receptor-like serine/threonine-protein kinase</fullName>
        <ecNumber evidence="18">2.7.11.1</ecNumber>
    </recommendedName>
</protein>
<dbReference type="PANTHER" id="PTHR27002">
    <property type="entry name" value="RECEPTOR-LIKE SERINE/THREONINE-PROTEIN KINASE SD1-8"/>
    <property type="match status" value="1"/>
</dbReference>
<dbReference type="FunFam" id="1.10.510.10:FF:000060">
    <property type="entry name" value="G-type lectin S-receptor-like serine/threonine-protein kinase"/>
    <property type="match status" value="1"/>
</dbReference>
<sequence>MAHESIFLLIALFWFSFNNPCYSETDTLHQGQQLKDWDELISSNRIFCLKFFSFGTMVSPYLGVFYNKEQIRYRQDEYYRKKESDNSAVWVANRNHPIPDIYGRLIIDANGRFSILSSIGTVVDLFTPTQLVTHKVSVTLLDSGNLVLQELHPDGSVKRVLWQSFDYPTDTLLPGMKLGINLKTGHRWSLTSWRNDELPAQGLFTLVGDLNRTGPIAILRQRNALHWTSGPWENGEFKNTDLLSSGPDVRFYYVSNETEQSFTYLTRTYDSYPALRMHQDGQLTGSPLNLSVHCRYINDPPGCVEDEFERKQCRKDYHFGSTYDYYYYNTYSYVDEYVYDESYNLHDCQQICWSNCSCVAFTTTRNRVGCKTYGKRVYNPETVDPYKRYYTIEENKKRGTNKAWIGIVVLIVPLAVLLSCYWVCKTFDVKEIAKKIKRLLLLQMRRMRRFYINIRTDKNMNTELRYFTFQSISSATNNFSSTNKLGKGGFGEVYKGKLVDGQEVAVKRLSKTSGQGIKEFKNETELIAKLQHTNLVRLLGCCVEKQEQILVYEYMPNSSLDSFLFDPTKKGLLDWNNRFVIIDGIAQGLLYLHKFSRLRIIHRDLKASNILLDDYLKPKISDFGMAKLFGSNESEANTSRVVGTRGYMPPEYFIDGTISTKIDVFGFGVLLLEIISNKMNYVSYDVEHPLNLLGLAWELWNQGRGLELMDPVLEDTCTPKEVMTCIHVGLLCVQDHAADRPTMSEVVSMLTNENMNLPEPKRPAFFIERHGAETETGRGDNLGNGSENSESISILVSK</sequence>
<dbReference type="InterPro" id="IPR011009">
    <property type="entry name" value="Kinase-like_dom_sf"/>
</dbReference>
<reference evidence="25" key="3">
    <citation type="submission" date="2020-06" db="EMBL/GenBank/DDBJ databases">
        <title>Helianthus annuus Genome sequencing and assembly Release 2.</title>
        <authorList>
            <person name="Gouzy J."/>
            <person name="Langlade N."/>
            <person name="Munos S."/>
        </authorList>
    </citation>
    <scope>NUCLEOTIDE SEQUENCE</scope>
    <source>
        <tissue evidence="25">Leaves</tissue>
    </source>
</reference>
<dbReference type="GO" id="GO:0004674">
    <property type="term" value="F:protein serine/threonine kinase activity"/>
    <property type="evidence" value="ECO:0000318"/>
    <property type="project" value="GO_Central"/>
</dbReference>
<gene>
    <name evidence="26" type="primary">CES101</name>
    <name evidence="26" type="ORF">HannXRQ_Chr06g0185061</name>
    <name evidence="25" type="ORF">HanXRQr2_Chr09g0376561</name>
</gene>
<dbReference type="InterPro" id="IPR001480">
    <property type="entry name" value="Bulb-type_lectin_dom"/>
</dbReference>
<evidence type="ECO:0000313" key="26">
    <source>
        <dbReference type="EMBL" id="OTG23672.1"/>
    </source>
</evidence>
<comment type="catalytic activity">
    <reaction evidence="16 18">
        <text>L-threonyl-[protein] + ATP = O-phospho-L-threonyl-[protein] + ADP + H(+)</text>
        <dbReference type="Rhea" id="RHEA:46608"/>
        <dbReference type="Rhea" id="RHEA-COMP:11060"/>
        <dbReference type="Rhea" id="RHEA-COMP:11605"/>
        <dbReference type="ChEBI" id="CHEBI:15378"/>
        <dbReference type="ChEBI" id="CHEBI:30013"/>
        <dbReference type="ChEBI" id="CHEBI:30616"/>
        <dbReference type="ChEBI" id="CHEBI:61977"/>
        <dbReference type="ChEBI" id="CHEBI:456216"/>
        <dbReference type="EC" id="2.7.11.1"/>
    </reaction>
</comment>
<comment type="catalytic activity">
    <reaction evidence="17 18">
        <text>L-seryl-[protein] + ATP = O-phospho-L-seryl-[protein] + ADP + H(+)</text>
        <dbReference type="Rhea" id="RHEA:17989"/>
        <dbReference type="Rhea" id="RHEA-COMP:9863"/>
        <dbReference type="Rhea" id="RHEA-COMP:11604"/>
        <dbReference type="ChEBI" id="CHEBI:15378"/>
        <dbReference type="ChEBI" id="CHEBI:29999"/>
        <dbReference type="ChEBI" id="CHEBI:30616"/>
        <dbReference type="ChEBI" id="CHEBI:83421"/>
        <dbReference type="ChEBI" id="CHEBI:456216"/>
        <dbReference type="EC" id="2.7.11.1"/>
    </reaction>
</comment>
<keyword evidence="14" id="KW-0675">Receptor</keyword>
<dbReference type="InterPro" id="IPR036426">
    <property type="entry name" value="Bulb-type_lectin_dom_sf"/>
</dbReference>
<evidence type="ECO:0000256" key="12">
    <source>
        <dbReference type="ARBA" id="ARBA00023136"/>
    </source>
</evidence>
<dbReference type="OMA" id="HDSEANT"/>
<dbReference type="InterPro" id="IPR008271">
    <property type="entry name" value="Ser/Thr_kinase_AS"/>
</dbReference>
<keyword evidence="3 18" id="KW-0723">Serine/threonine-protein kinase</keyword>
<evidence type="ECO:0000259" key="23">
    <source>
        <dbReference type="PROSITE" id="PS50927"/>
    </source>
</evidence>
<dbReference type="Gene3D" id="3.30.200.20">
    <property type="entry name" value="Phosphorylase Kinase, domain 1"/>
    <property type="match status" value="1"/>
</dbReference>
<keyword evidence="8 18" id="KW-0547">Nucleotide-binding</keyword>
<keyword evidence="7 26" id="KW-0430">Lectin</keyword>
<dbReference type="InterPro" id="IPR000719">
    <property type="entry name" value="Prot_kinase_dom"/>
</dbReference>
<evidence type="ECO:0000313" key="27">
    <source>
        <dbReference type="Proteomes" id="UP000215914"/>
    </source>
</evidence>
<keyword evidence="9 18" id="KW-0418">Kinase</keyword>
<keyword evidence="5" id="KW-0812">Transmembrane</keyword>
<evidence type="ECO:0000256" key="18">
    <source>
        <dbReference type="PIRNR" id="PIRNR000641"/>
    </source>
</evidence>
<dbReference type="InterPro" id="IPR001245">
    <property type="entry name" value="Ser-Thr/Tyr_kinase_cat_dom"/>
</dbReference>
<evidence type="ECO:0000256" key="13">
    <source>
        <dbReference type="ARBA" id="ARBA00023157"/>
    </source>
</evidence>
<keyword evidence="12" id="KW-0472">Membrane</keyword>
<keyword evidence="13" id="KW-1015">Disulfide bond</keyword>
<dbReference type="FunCoup" id="A0A251ULP0">
    <property type="interactions" value="66"/>
</dbReference>
<accession>A0A251ULP0</accession>
<feature type="region of interest" description="Disordered" evidence="20">
    <location>
        <begin position="774"/>
        <end position="798"/>
    </location>
</feature>
<feature type="domain" description="Apple" evidence="24">
    <location>
        <begin position="313"/>
        <end position="396"/>
    </location>
</feature>
<dbReference type="PANTHER" id="PTHR27002:SF926">
    <property type="entry name" value="OS07G0535800 PROTEIN"/>
    <property type="match status" value="1"/>
</dbReference>
<evidence type="ECO:0000256" key="10">
    <source>
        <dbReference type="ARBA" id="ARBA00022840"/>
    </source>
</evidence>
<dbReference type="FunFam" id="3.30.200.20:FF:000330">
    <property type="entry name" value="G-type lectin S-receptor-like serine/threonine-protein kinase At4g03230"/>
    <property type="match status" value="1"/>
</dbReference>
<evidence type="ECO:0000256" key="19">
    <source>
        <dbReference type="PROSITE-ProRule" id="PRU10141"/>
    </source>
</evidence>
<feature type="chain" id="PRO_5012151507" description="Receptor-like serine/threonine-protein kinase" evidence="21">
    <location>
        <begin position="24"/>
        <end position="798"/>
    </location>
</feature>
<feature type="binding site" evidence="19">
    <location>
        <position position="507"/>
    </location>
    <ligand>
        <name>ATP</name>
        <dbReference type="ChEBI" id="CHEBI:30616"/>
    </ligand>
</feature>
<reference evidence="25 27" key="1">
    <citation type="journal article" date="2017" name="Nature">
        <title>The sunflower genome provides insights into oil metabolism, flowering and Asterid evolution.</title>
        <authorList>
            <person name="Badouin H."/>
            <person name="Gouzy J."/>
            <person name="Grassa C.J."/>
            <person name="Murat F."/>
            <person name="Staton S.E."/>
            <person name="Cottret L."/>
            <person name="Lelandais-Briere C."/>
            <person name="Owens G.L."/>
            <person name="Carrere S."/>
            <person name="Mayjonade B."/>
            <person name="Legrand L."/>
            <person name="Gill N."/>
            <person name="Kane N.C."/>
            <person name="Bowers J.E."/>
            <person name="Hubner S."/>
            <person name="Bellec A."/>
            <person name="Berard A."/>
            <person name="Berges H."/>
            <person name="Blanchet N."/>
            <person name="Boniface M.C."/>
            <person name="Brunel D."/>
            <person name="Catrice O."/>
            <person name="Chaidir N."/>
            <person name="Claudel C."/>
            <person name="Donnadieu C."/>
            <person name="Faraut T."/>
            <person name="Fievet G."/>
            <person name="Helmstetter N."/>
            <person name="King M."/>
            <person name="Knapp S.J."/>
            <person name="Lai Z."/>
            <person name="Le Paslier M.C."/>
            <person name="Lippi Y."/>
            <person name="Lorenzon L."/>
            <person name="Mandel J.R."/>
            <person name="Marage G."/>
            <person name="Marchand G."/>
            <person name="Marquand E."/>
            <person name="Bret-Mestries E."/>
            <person name="Morien E."/>
            <person name="Nambeesan S."/>
            <person name="Nguyen T."/>
            <person name="Pegot-Espagnet P."/>
            <person name="Pouilly N."/>
            <person name="Raftis F."/>
            <person name="Sallet E."/>
            <person name="Schiex T."/>
            <person name="Thomas J."/>
            <person name="Vandecasteele C."/>
            <person name="Vares D."/>
            <person name="Vear F."/>
            <person name="Vautrin S."/>
            <person name="Crespi M."/>
            <person name="Mangin B."/>
            <person name="Burke J.M."/>
            <person name="Salse J."/>
            <person name="Munos S."/>
            <person name="Vincourt P."/>
            <person name="Rieseberg L.H."/>
            <person name="Langlade N.B."/>
        </authorList>
    </citation>
    <scope>NUCLEOTIDE SEQUENCE [LARGE SCALE GENOMIC DNA]</scope>
    <source>
        <strain evidence="27">cv. SF193</strain>
        <tissue evidence="25">Leaves</tissue>
    </source>
</reference>
<dbReference type="Pfam" id="PF08276">
    <property type="entry name" value="PAN_2"/>
    <property type="match status" value="1"/>
</dbReference>
<evidence type="ECO:0000256" key="21">
    <source>
        <dbReference type="SAM" id="SignalP"/>
    </source>
</evidence>